<sequence>MTVRALDENGDIITRGQQFITGREEIAQTVLTRLRLYLGEYFRDTTDGTPWYEQILGKFQNLSTAEAALRARITNTPGVIRLTSFSADFDISTRKYSVTAGILTEFGLEEVSLDG</sequence>
<comment type="caution">
    <text evidence="1">The sequence shown here is derived from an EMBL/GenBank/DDBJ whole genome shotgun (WGS) entry which is preliminary data.</text>
</comment>
<evidence type="ECO:0000313" key="1">
    <source>
        <dbReference type="EMBL" id="MDD2108953.1"/>
    </source>
</evidence>
<accession>A0A9X4HWV2</accession>
<reference evidence="1" key="1">
    <citation type="submission" date="2022-07" db="EMBL/GenBank/DDBJ databases">
        <title>Multi-strain Analysis of Pseudomonas putida Reveals Metabolic and Genetic Diversity.</title>
        <authorList>
            <person name="Monk J.M."/>
        </authorList>
    </citation>
    <scope>NUCLEOTIDE SEQUENCE</scope>
    <source>
        <strain evidence="1">17514</strain>
    </source>
</reference>
<dbReference type="InterPro" id="IPR020288">
    <property type="entry name" value="Sheath_initiator"/>
</dbReference>
<proteinExistence type="predicted"/>
<dbReference type="EMBL" id="JANIAN010000037">
    <property type="protein sequence ID" value="MDD2108953.1"/>
    <property type="molecule type" value="Genomic_DNA"/>
</dbReference>
<evidence type="ECO:0000313" key="2">
    <source>
        <dbReference type="Proteomes" id="UP001150678"/>
    </source>
</evidence>
<protein>
    <recommendedName>
        <fullName evidence="3">DUF2634 domain-containing protein</fullName>
    </recommendedName>
</protein>
<dbReference type="RefSeq" id="WP_274079566.1">
    <property type="nucleotide sequence ID" value="NZ_JANIAN010000037.1"/>
</dbReference>
<organism evidence="1 2">
    <name type="scientific">Pseudomonas asiatica</name>
    <dbReference type="NCBI Taxonomy" id="2219225"/>
    <lineage>
        <taxon>Bacteria</taxon>
        <taxon>Pseudomonadati</taxon>
        <taxon>Pseudomonadota</taxon>
        <taxon>Gammaproteobacteria</taxon>
        <taxon>Pseudomonadales</taxon>
        <taxon>Pseudomonadaceae</taxon>
        <taxon>Pseudomonas</taxon>
    </lineage>
</organism>
<evidence type="ECO:0008006" key="3">
    <source>
        <dbReference type="Google" id="ProtNLM"/>
    </source>
</evidence>
<dbReference type="Pfam" id="PF10934">
    <property type="entry name" value="Sheath_initiator"/>
    <property type="match status" value="1"/>
</dbReference>
<dbReference type="AlphaFoldDB" id="A0A9X4HWV2"/>
<name>A0A9X4HWV2_9PSED</name>
<dbReference type="Proteomes" id="UP001150678">
    <property type="component" value="Unassembled WGS sequence"/>
</dbReference>
<gene>
    <name evidence="1" type="ORF">NP533_22475</name>
</gene>